<gene>
    <name evidence="2" type="ORF">MM415B04828_0002</name>
    <name evidence="1" type="ORF">TM448A02675_0009</name>
</gene>
<evidence type="ECO:0000313" key="1">
    <source>
        <dbReference type="EMBL" id="QJA52388.1"/>
    </source>
</evidence>
<dbReference type="AlphaFoldDB" id="A0A6H1ZY03"/>
<evidence type="ECO:0000313" key="2">
    <source>
        <dbReference type="EMBL" id="QJA92170.1"/>
    </source>
</evidence>
<organism evidence="1">
    <name type="scientific">viral metagenome</name>
    <dbReference type="NCBI Taxonomy" id="1070528"/>
    <lineage>
        <taxon>unclassified sequences</taxon>
        <taxon>metagenomes</taxon>
        <taxon>organismal metagenomes</taxon>
    </lineage>
</organism>
<protein>
    <submittedName>
        <fullName evidence="1">Uncharacterized protein</fullName>
    </submittedName>
</protein>
<dbReference type="EMBL" id="MT143044">
    <property type="protein sequence ID" value="QJA92170.1"/>
    <property type="molecule type" value="Genomic_DNA"/>
</dbReference>
<proteinExistence type="predicted"/>
<dbReference type="EMBL" id="MT144335">
    <property type="protein sequence ID" value="QJA52388.1"/>
    <property type="molecule type" value="Genomic_DNA"/>
</dbReference>
<sequence>MDYEEICLNEMAKLCLRFRPPIIKISDKLDIDKIVWIKPSWTNDKAKSLYNKWDKTLKRLEEELR</sequence>
<reference evidence="1" key="1">
    <citation type="submission" date="2020-03" db="EMBL/GenBank/DDBJ databases">
        <title>The deep terrestrial virosphere.</title>
        <authorList>
            <person name="Holmfeldt K."/>
            <person name="Nilsson E."/>
            <person name="Simone D."/>
            <person name="Lopez-Fernandez M."/>
            <person name="Wu X."/>
            <person name="de Brujin I."/>
            <person name="Lundin D."/>
            <person name="Andersson A."/>
            <person name="Bertilsson S."/>
            <person name="Dopson M."/>
        </authorList>
    </citation>
    <scope>NUCLEOTIDE SEQUENCE</scope>
    <source>
        <strain evidence="2">MM415B04828</strain>
        <strain evidence="1">TM448A02675</strain>
    </source>
</reference>
<accession>A0A6H1ZY03</accession>
<name>A0A6H1ZY03_9ZZZZ</name>